<organism evidence="4">
    <name type="scientific">Siphoviridae sp. ctv838</name>
    <dbReference type="NCBI Taxonomy" id="2827964"/>
    <lineage>
        <taxon>Viruses</taxon>
        <taxon>Duplodnaviria</taxon>
        <taxon>Heunggongvirae</taxon>
        <taxon>Uroviricota</taxon>
        <taxon>Caudoviricetes</taxon>
    </lineage>
</organism>
<reference evidence="4" key="1">
    <citation type="journal article" date="2021" name="Proc. Natl. Acad. Sci. U.S.A.">
        <title>A Catalog of Tens of Thousands of Viruses from Human Metagenomes Reveals Hidden Associations with Chronic Diseases.</title>
        <authorList>
            <person name="Tisza M.J."/>
            <person name="Buck C.B."/>
        </authorList>
    </citation>
    <scope>NUCLEOTIDE SEQUENCE</scope>
    <source>
        <strain evidence="4">Ctv838</strain>
    </source>
</reference>
<dbReference type="InterPro" id="IPR053162">
    <property type="entry name" value="DnaD"/>
</dbReference>
<sequence length="295" mass="34306">MAVNRRYYWLQLKEDFFKSKEMKLMRKLPGGEELTIIYLKIMLASLPDEGKIYFEGLAEDLAEELALLIDEDTEAVRMALMFLTKKNLLTTIDNYQFTLEQVPEMIGSETASTRRSRRYRKGQKALQCNTDATKCNGDIEIDIDIDIEKDIELDQDQEQKNTVGGENLIFKKLKEAFGEMSVNGTMVEEVERLLKQYGQELVVLALNETILNAGKSLRYTMSILQRWDGQGLRTAEQIRVADEEYERKKTNRTQVDPYGNIPSWSNLRPENQKEPEPEMSDEEYERRLKEFLASE</sequence>
<evidence type="ECO:0000259" key="2">
    <source>
        <dbReference type="Pfam" id="PF07261"/>
    </source>
</evidence>
<dbReference type="Pfam" id="PF09681">
    <property type="entry name" value="Phage_rep_org_N"/>
    <property type="match status" value="1"/>
</dbReference>
<dbReference type="InterPro" id="IPR034829">
    <property type="entry name" value="DnaD-like_sf"/>
</dbReference>
<evidence type="ECO:0000259" key="3">
    <source>
        <dbReference type="Pfam" id="PF09681"/>
    </source>
</evidence>
<feature type="compositionally biased region" description="Basic and acidic residues" evidence="1">
    <location>
        <begin position="284"/>
        <end position="295"/>
    </location>
</feature>
<name>A0A8S5SRW8_9CAUD</name>
<dbReference type="NCBIfam" id="TIGR01446">
    <property type="entry name" value="DnaD_dom"/>
    <property type="match status" value="1"/>
</dbReference>
<dbReference type="EMBL" id="BK032662">
    <property type="protein sequence ID" value="DAF53688.1"/>
    <property type="molecule type" value="Genomic_DNA"/>
</dbReference>
<dbReference type="Gene3D" id="1.10.10.630">
    <property type="entry name" value="DnaD domain-like"/>
    <property type="match status" value="1"/>
</dbReference>
<dbReference type="Pfam" id="PF07261">
    <property type="entry name" value="DnaB_2"/>
    <property type="match status" value="1"/>
</dbReference>
<dbReference type="InterPro" id="IPR006343">
    <property type="entry name" value="DnaB/C_C"/>
</dbReference>
<feature type="domain" description="Phage replisome organiser N-terminal" evidence="3">
    <location>
        <begin position="9"/>
        <end position="125"/>
    </location>
</feature>
<protein>
    <submittedName>
        <fullName evidence="4">Replisome organizer</fullName>
    </submittedName>
</protein>
<dbReference type="InterPro" id="IPR010056">
    <property type="entry name" value="Phage_rep_org__N"/>
</dbReference>
<dbReference type="PANTHER" id="PTHR37293">
    <property type="entry name" value="PHAGE REPLICATION PROTEIN-RELATED"/>
    <property type="match status" value="1"/>
</dbReference>
<evidence type="ECO:0000313" key="4">
    <source>
        <dbReference type="EMBL" id="DAF53688.1"/>
    </source>
</evidence>
<feature type="domain" description="DnaB/C C-terminal" evidence="2">
    <location>
        <begin position="174"/>
        <end position="239"/>
    </location>
</feature>
<accession>A0A8S5SRW8</accession>
<dbReference type="NCBIfam" id="TIGR01714">
    <property type="entry name" value="phage_rep_org_N"/>
    <property type="match status" value="1"/>
</dbReference>
<proteinExistence type="predicted"/>
<dbReference type="PANTHER" id="PTHR37293:SF5">
    <property type="entry name" value="DNA REPLICATION PROTEIN"/>
    <property type="match status" value="1"/>
</dbReference>
<evidence type="ECO:0000256" key="1">
    <source>
        <dbReference type="SAM" id="MobiDB-lite"/>
    </source>
</evidence>
<dbReference type="SUPFAM" id="SSF158499">
    <property type="entry name" value="DnaD domain-like"/>
    <property type="match status" value="1"/>
</dbReference>
<feature type="region of interest" description="Disordered" evidence="1">
    <location>
        <begin position="246"/>
        <end position="295"/>
    </location>
</feature>